<dbReference type="InterPro" id="IPR039935">
    <property type="entry name" value="YML079W-like"/>
</dbReference>
<keyword evidence="1" id="KW-0732">Signal</keyword>
<evidence type="ECO:0000313" key="3">
    <source>
        <dbReference type="EMBL" id="KAF0306531.1"/>
    </source>
</evidence>
<dbReference type="Gene3D" id="2.60.120.10">
    <property type="entry name" value="Jelly Rolls"/>
    <property type="match status" value="1"/>
</dbReference>
<feature type="chain" id="PRO_5025646640" description="DUF985 domain-containing protein" evidence="1">
    <location>
        <begin position="28"/>
        <end position="217"/>
    </location>
</feature>
<dbReference type="InterPro" id="IPR009327">
    <property type="entry name" value="Cupin_DUF985"/>
</dbReference>
<dbReference type="EMBL" id="VIIS01000660">
    <property type="protein sequence ID" value="KAF0306531.1"/>
    <property type="molecule type" value="Genomic_DNA"/>
</dbReference>
<reference evidence="3 4" key="1">
    <citation type="submission" date="2019-07" db="EMBL/GenBank/DDBJ databases">
        <title>Draft genome assembly of a fouling barnacle, Amphibalanus amphitrite (Darwin, 1854): The first reference genome for Thecostraca.</title>
        <authorList>
            <person name="Kim W."/>
        </authorList>
    </citation>
    <scope>NUCLEOTIDE SEQUENCE [LARGE SCALE GENOMIC DNA]</scope>
    <source>
        <strain evidence="3">SNU_AA5</strain>
        <tissue evidence="3">Soma without cirri and trophi</tissue>
    </source>
</reference>
<dbReference type="PANTHER" id="PTHR33387">
    <property type="entry name" value="RMLC-LIKE JELLY ROLL FOLD PROTEIN"/>
    <property type="match status" value="1"/>
</dbReference>
<feature type="signal peptide" evidence="1">
    <location>
        <begin position="1"/>
        <end position="27"/>
    </location>
</feature>
<gene>
    <name evidence="3" type="ORF">FJT64_021975</name>
</gene>
<name>A0A6A4WWN9_AMPAM</name>
<dbReference type="PANTHER" id="PTHR33387:SF3">
    <property type="entry name" value="DUF985 DOMAIN-CONTAINING PROTEIN"/>
    <property type="match status" value="1"/>
</dbReference>
<dbReference type="Proteomes" id="UP000440578">
    <property type="component" value="Unassembled WGS sequence"/>
</dbReference>
<evidence type="ECO:0000313" key="4">
    <source>
        <dbReference type="Proteomes" id="UP000440578"/>
    </source>
</evidence>
<dbReference type="InterPro" id="IPR014710">
    <property type="entry name" value="RmlC-like_jellyroll"/>
</dbReference>
<feature type="domain" description="DUF985" evidence="2">
    <location>
        <begin position="57"/>
        <end position="190"/>
    </location>
</feature>
<accession>A0A6A4WWN9</accession>
<evidence type="ECO:0000259" key="2">
    <source>
        <dbReference type="Pfam" id="PF06172"/>
    </source>
</evidence>
<dbReference type="Pfam" id="PF06172">
    <property type="entry name" value="Cupin_5"/>
    <property type="match status" value="1"/>
</dbReference>
<dbReference type="OrthoDB" id="6614653at2759"/>
<protein>
    <recommendedName>
        <fullName evidence="2">DUF985 domain-containing protein</fullName>
    </recommendedName>
</protein>
<keyword evidence="4" id="KW-1185">Reference proteome</keyword>
<dbReference type="AlphaFoldDB" id="A0A6A4WWN9"/>
<comment type="caution">
    <text evidence="3">The sequence shown here is derived from an EMBL/GenBank/DDBJ whole genome shotgun (WGS) entry which is preliminary data.</text>
</comment>
<organism evidence="3 4">
    <name type="scientific">Amphibalanus amphitrite</name>
    <name type="common">Striped barnacle</name>
    <name type="synonym">Balanus amphitrite</name>
    <dbReference type="NCBI Taxonomy" id="1232801"/>
    <lineage>
        <taxon>Eukaryota</taxon>
        <taxon>Metazoa</taxon>
        <taxon>Ecdysozoa</taxon>
        <taxon>Arthropoda</taxon>
        <taxon>Crustacea</taxon>
        <taxon>Multicrustacea</taxon>
        <taxon>Cirripedia</taxon>
        <taxon>Thoracica</taxon>
        <taxon>Thoracicalcarea</taxon>
        <taxon>Balanomorpha</taxon>
        <taxon>Balanoidea</taxon>
        <taxon>Balanidae</taxon>
        <taxon>Amphibalaninae</taxon>
        <taxon>Amphibalanus</taxon>
    </lineage>
</organism>
<sequence length="217" mass="23728">MEPRRTAAARALLPLLVLESLVLVSGAAVAPEVMAEEAPVCESATAHSHATCEAEFEYLVQRFNMTRTPANTYFAPVFSSSQLNADGQPVTNTIMELQPAGTRIPWLRTNVATQLFLWHHRGAALAIHALLPSGEYTREVLGDPLRHPGAQFQLAMPYMTWVSTEVLSDTEYVLMSGSAVPSFSRLDYDLANPVELVAEFPKHEAVIMAAYDKAASN</sequence>
<evidence type="ECO:0000256" key="1">
    <source>
        <dbReference type="SAM" id="SignalP"/>
    </source>
</evidence>
<dbReference type="InterPro" id="IPR011051">
    <property type="entry name" value="RmlC_Cupin_sf"/>
</dbReference>
<dbReference type="SUPFAM" id="SSF51182">
    <property type="entry name" value="RmlC-like cupins"/>
    <property type="match status" value="1"/>
</dbReference>
<proteinExistence type="predicted"/>